<organism evidence="4 5">
    <name type="scientific">Bifidobacterium saimiriisciurei</name>
    <dbReference type="NCBI Taxonomy" id="2661627"/>
    <lineage>
        <taxon>Bacteria</taxon>
        <taxon>Bacillati</taxon>
        <taxon>Actinomycetota</taxon>
        <taxon>Actinomycetes</taxon>
        <taxon>Bifidobacteriales</taxon>
        <taxon>Bifidobacteriaceae</taxon>
        <taxon>Bifidobacterium</taxon>
    </lineage>
</organism>
<evidence type="ECO:0000256" key="2">
    <source>
        <dbReference type="SAM" id="Phobius"/>
    </source>
</evidence>
<feature type="compositionally biased region" description="Low complexity" evidence="1">
    <location>
        <begin position="63"/>
        <end position="93"/>
    </location>
</feature>
<comment type="caution">
    <text evidence="4">The sequence shown here is derived from an EMBL/GenBank/DDBJ whole genome shotgun (WGS) entry which is preliminary data.</text>
</comment>
<proteinExistence type="predicted"/>
<feature type="region of interest" description="Disordered" evidence="1">
    <location>
        <begin position="63"/>
        <end position="110"/>
    </location>
</feature>
<feature type="domain" description="Putative host cell surface-exposed lipoprotein Ltp-like HTH region" evidence="3">
    <location>
        <begin position="158"/>
        <end position="205"/>
    </location>
</feature>
<dbReference type="Pfam" id="PF07553">
    <property type="entry name" value="Lipoprotein_Ltp"/>
    <property type="match status" value="2"/>
</dbReference>
<feature type="domain" description="Putative host cell surface-exposed lipoprotein Ltp-like HTH region" evidence="3">
    <location>
        <begin position="109"/>
        <end position="155"/>
    </location>
</feature>
<keyword evidence="5" id="KW-1185">Reference proteome</keyword>
<accession>A0ABX0CFX3</accession>
<reference evidence="4 5" key="1">
    <citation type="submission" date="2019-10" db="EMBL/GenBank/DDBJ databases">
        <title>Bifidobacterium from non-human primates.</title>
        <authorList>
            <person name="Modesto M."/>
        </authorList>
    </citation>
    <scope>NUCLEOTIDE SEQUENCE [LARGE SCALE GENOMIC DNA]</scope>
    <source>
        <strain evidence="4 5">SMA1</strain>
    </source>
</reference>
<keyword evidence="2" id="KW-0812">Transmembrane</keyword>
<sequence>MTNSNGAVPNGQPAPQRPTTVYQPPSQGPRRGDKAGRPKKPFWKKWWFWLIAVVAVAAIATSAGGSGDDTSSTNATTGTSQSQSAQSGGSKTSDGAATQKSKQPSVPAEYTSALRQADTYANTMHMSKQGVYDQLTSEYGGQFSKEAAQYAIDNVKADWNANALAKAKTYQEDMAMSPEAIRDQLTSESGERFTADEANYAIEHLND</sequence>
<keyword evidence="2" id="KW-1133">Transmembrane helix</keyword>
<evidence type="ECO:0000313" key="4">
    <source>
        <dbReference type="EMBL" id="NEH11237.1"/>
    </source>
</evidence>
<feature type="transmembrane region" description="Helical" evidence="2">
    <location>
        <begin position="46"/>
        <end position="65"/>
    </location>
</feature>
<evidence type="ECO:0000256" key="1">
    <source>
        <dbReference type="SAM" id="MobiDB-lite"/>
    </source>
</evidence>
<dbReference type="InterPro" id="IPR011434">
    <property type="entry name" value="Ltp-like_HTH"/>
</dbReference>
<dbReference type="Gene3D" id="1.10.10.10">
    <property type="entry name" value="Winged helix-like DNA-binding domain superfamily/Winged helix DNA-binding domain"/>
    <property type="match status" value="2"/>
</dbReference>
<evidence type="ECO:0000259" key="3">
    <source>
        <dbReference type="Pfam" id="PF07553"/>
    </source>
</evidence>
<keyword evidence="2" id="KW-0472">Membrane</keyword>
<dbReference type="EMBL" id="WHZU01000004">
    <property type="protein sequence ID" value="NEH11237.1"/>
    <property type="molecule type" value="Genomic_DNA"/>
</dbReference>
<feature type="compositionally biased region" description="Polar residues" evidence="1">
    <location>
        <begin position="95"/>
        <end position="104"/>
    </location>
</feature>
<name>A0ABX0CFX3_9BIFI</name>
<evidence type="ECO:0000313" key="5">
    <source>
        <dbReference type="Proteomes" id="UP000475155"/>
    </source>
</evidence>
<protein>
    <recommendedName>
        <fullName evidence="3">Putative host cell surface-exposed lipoprotein Ltp-like HTH region domain-containing protein</fullName>
    </recommendedName>
</protein>
<gene>
    <name evidence="4" type="ORF">GFD18_03890</name>
</gene>
<dbReference type="Proteomes" id="UP000475155">
    <property type="component" value="Unassembled WGS sequence"/>
</dbReference>
<feature type="region of interest" description="Disordered" evidence="1">
    <location>
        <begin position="1"/>
        <end position="38"/>
    </location>
</feature>
<dbReference type="InterPro" id="IPR036388">
    <property type="entry name" value="WH-like_DNA-bd_sf"/>
</dbReference>
<dbReference type="RefSeq" id="WP_163199336.1">
    <property type="nucleotide sequence ID" value="NZ_WHZU01000004.1"/>
</dbReference>